<dbReference type="RefSeq" id="WP_066421416.1">
    <property type="nucleotide sequence ID" value="NZ_JTJU01000017.1"/>
</dbReference>
<dbReference type="InterPro" id="IPR028098">
    <property type="entry name" value="Glyco_trans_4-like_N"/>
</dbReference>
<keyword evidence="3" id="KW-0808">Transferase</keyword>
<dbReference type="EMBL" id="JTJU01000017">
    <property type="protein sequence ID" value="OBX11183.1"/>
    <property type="molecule type" value="Genomic_DNA"/>
</dbReference>
<protein>
    <submittedName>
        <fullName evidence="3">Glycosyl transferase</fullName>
    </submittedName>
</protein>
<evidence type="ECO:0000259" key="1">
    <source>
        <dbReference type="Pfam" id="PF00534"/>
    </source>
</evidence>
<reference evidence="3 4" key="1">
    <citation type="submission" date="2014-11" db="EMBL/GenBank/DDBJ databases">
        <title>Pan-genome of Gallibacterium spp.</title>
        <authorList>
            <person name="Kudirkiene E."/>
            <person name="Bojesen A.M."/>
        </authorList>
    </citation>
    <scope>NUCLEOTIDE SEQUENCE [LARGE SCALE GENOMIC DNA]</scope>
    <source>
        <strain evidence="3 4">18469/18</strain>
    </source>
</reference>
<gene>
    <name evidence="3" type="ORF">QV09_03395</name>
</gene>
<evidence type="ECO:0000313" key="4">
    <source>
        <dbReference type="Proteomes" id="UP000092527"/>
    </source>
</evidence>
<organism evidence="3 4">
    <name type="scientific">Gallibacterium salpingitidis</name>
    <dbReference type="NCBI Taxonomy" id="505341"/>
    <lineage>
        <taxon>Bacteria</taxon>
        <taxon>Pseudomonadati</taxon>
        <taxon>Pseudomonadota</taxon>
        <taxon>Gammaproteobacteria</taxon>
        <taxon>Pasteurellales</taxon>
        <taxon>Pasteurellaceae</taxon>
        <taxon>Gallibacterium</taxon>
    </lineage>
</organism>
<sequence length="363" mass="41635">MKVAIIHYWLINRRGGEKVLEALCEIFPHADIFTHVYQEDKFRESIISKHNIYTTFISKLPFSSKLYQAYLPLMPLALEELDLSGYDLIISSESGPAKGIIPPPGIPHICYCHSPMRYAWDMYGQYKSKMGIVKRIISSPLLHYIRRWDQLTSQQVTSFIANSNFVSSRIKSYYARESCVIHPPVDVTTFDLSNNSEDFYLILGQLVSYKRVDIAIKAFNINQKKLIIIGEGEQLNELKKIAHPNIQFLGYQPFSEIKNYLMKCKALIFPGIEDFGIVPVEAMSCGKPVIAYAKGGALDSIINHETGLLFYEQTEDCLNKAIVDFEEHFSVFPDKIRQHALSFSKEVFKEKITKHINTYLEKV</sequence>
<dbReference type="InterPro" id="IPR050194">
    <property type="entry name" value="Glycosyltransferase_grp1"/>
</dbReference>
<accession>A0AB36E3J1</accession>
<feature type="domain" description="Glycosyltransferase subfamily 4-like N-terminal" evidence="2">
    <location>
        <begin position="15"/>
        <end position="187"/>
    </location>
</feature>
<dbReference type="Proteomes" id="UP000092527">
    <property type="component" value="Unassembled WGS sequence"/>
</dbReference>
<name>A0AB36E3J1_9PAST</name>
<dbReference type="PANTHER" id="PTHR45947:SF3">
    <property type="entry name" value="SULFOQUINOVOSYL TRANSFERASE SQD2"/>
    <property type="match status" value="1"/>
</dbReference>
<dbReference type="SUPFAM" id="SSF53756">
    <property type="entry name" value="UDP-Glycosyltransferase/glycogen phosphorylase"/>
    <property type="match status" value="1"/>
</dbReference>
<dbReference type="Pfam" id="PF13439">
    <property type="entry name" value="Glyco_transf_4"/>
    <property type="match status" value="1"/>
</dbReference>
<comment type="caution">
    <text evidence="3">The sequence shown here is derived from an EMBL/GenBank/DDBJ whole genome shotgun (WGS) entry which is preliminary data.</text>
</comment>
<dbReference type="GO" id="GO:0016757">
    <property type="term" value="F:glycosyltransferase activity"/>
    <property type="evidence" value="ECO:0007669"/>
    <property type="project" value="InterPro"/>
</dbReference>
<dbReference type="Pfam" id="PF00534">
    <property type="entry name" value="Glycos_transf_1"/>
    <property type="match status" value="1"/>
</dbReference>
<dbReference type="PANTHER" id="PTHR45947">
    <property type="entry name" value="SULFOQUINOVOSYL TRANSFERASE SQD2"/>
    <property type="match status" value="1"/>
</dbReference>
<proteinExistence type="predicted"/>
<feature type="domain" description="Glycosyl transferase family 1" evidence="1">
    <location>
        <begin position="194"/>
        <end position="327"/>
    </location>
</feature>
<dbReference type="Gene3D" id="3.40.50.2000">
    <property type="entry name" value="Glycogen Phosphorylase B"/>
    <property type="match status" value="2"/>
</dbReference>
<dbReference type="InterPro" id="IPR001296">
    <property type="entry name" value="Glyco_trans_1"/>
</dbReference>
<dbReference type="AlphaFoldDB" id="A0AB36E3J1"/>
<evidence type="ECO:0000313" key="3">
    <source>
        <dbReference type="EMBL" id="OBX11183.1"/>
    </source>
</evidence>
<evidence type="ECO:0000259" key="2">
    <source>
        <dbReference type="Pfam" id="PF13439"/>
    </source>
</evidence>